<evidence type="ECO:0000259" key="6">
    <source>
        <dbReference type="Pfam" id="PF25973"/>
    </source>
</evidence>
<dbReference type="PANTHER" id="PTHR30158:SF23">
    <property type="entry name" value="MULTIDRUG RESISTANCE PROTEIN MEXA"/>
    <property type="match status" value="1"/>
</dbReference>
<dbReference type="RefSeq" id="WP_210657209.1">
    <property type="nucleotide sequence ID" value="NZ_JAGKQQ010000001.1"/>
</dbReference>
<keyword evidence="9" id="KW-1185">Reference proteome</keyword>
<dbReference type="InterPro" id="IPR036388">
    <property type="entry name" value="WH-like_DNA-bd_sf"/>
</dbReference>
<comment type="caution">
    <text evidence="8">The sequence shown here is derived from an EMBL/GenBank/DDBJ whole genome shotgun (WGS) entry which is preliminary data.</text>
</comment>
<evidence type="ECO:0000256" key="1">
    <source>
        <dbReference type="ARBA" id="ARBA00009477"/>
    </source>
</evidence>
<dbReference type="Gene3D" id="1.10.10.10">
    <property type="entry name" value="Winged helix-like DNA-binding domain superfamily/Winged helix DNA-binding domain"/>
    <property type="match status" value="1"/>
</dbReference>
<name>A0ABS5BVV5_9BACT</name>
<dbReference type="InterPro" id="IPR013325">
    <property type="entry name" value="RNA_pol_sigma_r2"/>
</dbReference>
<dbReference type="SUPFAM" id="SSF111369">
    <property type="entry name" value="HlyD-like secretion proteins"/>
    <property type="match status" value="1"/>
</dbReference>
<dbReference type="PANTHER" id="PTHR30158">
    <property type="entry name" value="ACRA/E-RELATED COMPONENT OF DRUG EFFLUX TRANSPORTER"/>
    <property type="match status" value="1"/>
</dbReference>
<feature type="domain" description="RNA polymerase sigma factor 70 region 4 type 2" evidence="4">
    <location>
        <begin position="124"/>
        <end position="173"/>
    </location>
</feature>
<feature type="domain" description="CzcB-like barrel-sandwich hybrid" evidence="6">
    <location>
        <begin position="343"/>
        <end position="469"/>
    </location>
</feature>
<dbReference type="Pfam" id="PF08281">
    <property type="entry name" value="Sigma70_r4_2"/>
    <property type="match status" value="1"/>
</dbReference>
<evidence type="ECO:0000259" key="5">
    <source>
        <dbReference type="Pfam" id="PF25944"/>
    </source>
</evidence>
<evidence type="ECO:0000313" key="8">
    <source>
        <dbReference type="EMBL" id="MBP3957803.1"/>
    </source>
</evidence>
<accession>A0ABS5BVV5</accession>
<evidence type="ECO:0000256" key="3">
    <source>
        <dbReference type="SAM" id="MobiDB-lite"/>
    </source>
</evidence>
<dbReference type="NCBIfam" id="TIGR01730">
    <property type="entry name" value="RND_mfp"/>
    <property type="match status" value="1"/>
</dbReference>
<dbReference type="SUPFAM" id="SSF88946">
    <property type="entry name" value="Sigma2 domain of RNA polymerase sigma factors"/>
    <property type="match status" value="1"/>
</dbReference>
<dbReference type="EMBL" id="JAGKQQ010000001">
    <property type="protein sequence ID" value="MBP3957803.1"/>
    <property type="molecule type" value="Genomic_DNA"/>
</dbReference>
<dbReference type="InterPro" id="IPR058637">
    <property type="entry name" value="YknX-like_C"/>
</dbReference>
<dbReference type="Gene3D" id="2.40.30.170">
    <property type="match status" value="1"/>
</dbReference>
<dbReference type="Pfam" id="PF25944">
    <property type="entry name" value="Beta-barrel_RND"/>
    <property type="match status" value="1"/>
</dbReference>
<dbReference type="InterPro" id="IPR014284">
    <property type="entry name" value="RNA_pol_sigma-70_dom"/>
</dbReference>
<protein>
    <submittedName>
        <fullName evidence="8">Efflux RND transporter periplasmic adaptor subunit</fullName>
    </submittedName>
</protein>
<keyword evidence="2" id="KW-0175">Coiled coil</keyword>
<dbReference type="SUPFAM" id="SSF88659">
    <property type="entry name" value="Sigma3 and sigma4 domains of RNA polymerase sigma factors"/>
    <property type="match status" value="1"/>
</dbReference>
<dbReference type="InterPro" id="IPR013249">
    <property type="entry name" value="RNA_pol_sigma70_r4_t2"/>
</dbReference>
<evidence type="ECO:0000259" key="4">
    <source>
        <dbReference type="Pfam" id="PF08281"/>
    </source>
</evidence>
<proteinExistence type="inferred from homology"/>
<dbReference type="Proteomes" id="UP000676565">
    <property type="component" value="Unassembled WGS sequence"/>
</dbReference>
<feature type="domain" description="Multidrug resistance protein MdtA-like beta-barrel" evidence="5">
    <location>
        <begin position="474"/>
        <end position="555"/>
    </location>
</feature>
<dbReference type="InterPro" id="IPR013324">
    <property type="entry name" value="RNA_pol_sigma_r3/r4-like"/>
</dbReference>
<dbReference type="Gene3D" id="2.40.420.20">
    <property type="match status" value="1"/>
</dbReference>
<dbReference type="Pfam" id="PF25989">
    <property type="entry name" value="YknX_C"/>
    <property type="match status" value="1"/>
</dbReference>
<dbReference type="InterPro" id="IPR058647">
    <property type="entry name" value="BSH_CzcB-like"/>
</dbReference>
<evidence type="ECO:0000259" key="7">
    <source>
        <dbReference type="Pfam" id="PF25989"/>
    </source>
</evidence>
<dbReference type="InterPro" id="IPR006143">
    <property type="entry name" value="RND_pump_MFP"/>
</dbReference>
<organism evidence="8 9">
    <name type="scientific">Gemmata palustris</name>
    <dbReference type="NCBI Taxonomy" id="2822762"/>
    <lineage>
        <taxon>Bacteria</taxon>
        <taxon>Pseudomonadati</taxon>
        <taxon>Planctomycetota</taxon>
        <taxon>Planctomycetia</taxon>
        <taxon>Gemmatales</taxon>
        <taxon>Gemmataceae</taxon>
        <taxon>Gemmata</taxon>
    </lineage>
</organism>
<dbReference type="NCBIfam" id="TIGR02937">
    <property type="entry name" value="sigma70-ECF"/>
    <property type="match status" value="1"/>
</dbReference>
<evidence type="ECO:0000256" key="2">
    <source>
        <dbReference type="SAM" id="Coils"/>
    </source>
</evidence>
<dbReference type="Gene3D" id="1.10.1740.10">
    <property type="match status" value="1"/>
</dbReference>
<dbReference type="CDD" id="cd06171">
    <property type="entry name" value="Sigma70_r4"/>
    <property type="match status" value="1"/>
</dbReference>
<dbReference type="Gene3D" id="1.10.287.470">
    <property type="entry name" value="Helix hairpin bin"/>
    <property type="match status" value="1"/>
</dbReference>
<reference evidence="8 9" key="1">
    <citation type="submission" date="2021-04" db="EMBL/GenBank/DDBJ databases">
        <authorList>
            <person name="Ivanova A."/>
        </authorList>
    </citation>
    <scope>NUCLEOTIDE SEQUENCE [LARGE SCALE GENOMIC DNA]</scope>
    <source>
        <strain evidence="8 9">G18</strain>
    </source>
</reference>
<feature type="coiled-coil region" evidence="2">
    <location>
        <begin position="382"/>
        <end position="435"/>
    </location>
</feature>
<comment type="similarity">
    <text evidence="1">Belongs to the membrane fusion protein (MFP) (TC 8.A.1) family.</text>
</comment>
<evidence type="ECO:0000313" key="9">
    <source>
        <dbReference type="Proteomes" id="UP000676565"/>
    </source>
</evidence>
<gene>
    <name evidence="8" type="ORF">J8F10_21330</name>
</gene>
<dbReference type="Gene3D" id="2.40.50.100">
    <property type="match status" value="1"/>
</dbReference>
<dbReference type="Pfam" id="PF25973">
    <property type="entry name" value="BSH_CzcB"/>
    <property type="match status" value="1"/>
</dbReference>
<feature type="region of interest" description="Disordered" evidence="3">
    <location>
        <begin position="253"/>
        <end position="288"/>
    </location>
</feature>
<dbReference type="InterPro" id="IPR058626">
    <property type="entry name" value="MdtA-like_b-barrel"/>
</dbReference>
<feature type="domain" description="YknX-like C-terminal permuted SH3-like" evidence="7">
    <location>
        <begin position="560"/>
        <end position="628"/>
    </location>
</feature>
<sequence length="647" mass="70858">MIPILRLLRAAAGSDRDLLDRYVRNRDEEAFEALVRRYGTGVWGACVRLAGRDAEDAFQAVFLVLSRKAGTVTGSLPAWLHAVSRRVASDLRRTSRRRNAIEATTARLDLVNGPDPSLREGLALLDEELSRLPDQYRAVLIVCCLEGRSRDEAAVQLGWSEGQVKGRLERAREVLRTRLVRRGIELGGLLLAAAVAGPVPVRADPPSAAAVILTHRVIRAMLIQKFRLVVGALTACVGIALASGVALRAQPDDPAAPNGVANAPKAPPENRPGPQDEGKASPQEQIDESKKEIEALRKRVEALERAQKRPAPERQKVVVTSPMARDVVVAQQYVGKILAHRHINVCAMANGVVAEVTVKEGLAVKKGDVLFKVVSTLYKTKLDTEMAEVRIAKLEMDNAKKLFEQKVISQHELALNEAKLAKAEARAKLAETDLNLTIVKAPFDGLVGRLPEQEGSAVKEGAALTTLSDNSAVWVYFNVPEARYLEYMGNRDERKEGPSIELVLANGRTFPQAGKLGAIEGQFEKDTGNIPFRADFPNPKGLLRHGQTGTVVIRESLKNAIVIPQRAVLEKDGMRYVYVVGKDGAAHQREIVIQHEMDGTFVVNKGLDASDWIVINGVRQVHDGEKVEYEFRKPEPVPASPKMPVEK</sequence>